<feature type="transmembrane region" description="Helical" evidence="1">
    <location>
        <begin position="439"/>
        <end position="461"/>
    </location>
</feature>
<feature type="transmembrane region" description="Helical" evidence="1">
    <location>
        <begin position="403"/>
        <end position="427"/>
    </location>
</feature>
<keyword evidence="1" id="KW-0812">Transmembrane</keyword>
<reference evidence="3" key="2">
    <citation type="submission" date="2022-10" db="EMBL/GenBank/DDBJ databases">
        <title>Comparative genomic analysis and in-vitro probiotic properties of the potential probiotic L. chiayiensis AACE 3.</title>
        <authorList>
            <person name="Kang X."/>
        </authorList>
    </citation>
    <scope>NUCLEOTIDE SEQUENCE</scope>
    <source>
        <strain evidence="3">AACE 3</strain>
    </source>
</reference>
<evidence type="ECO:0000256" key="1">
    <source>
        <dbReference type="SAM" id="Phobius"/>
    </source>
</evidence>
<feature type="transmembrane region" description="Helical" evidence="1">
    <location>
        <begin position="300"/>
        <end position="322"/>
    </location>
</feature>
<name>A0A4Q1TLK6_9LACO</name>
<protein>
    <submittedName>
        <fullName evidence="2">ABC transporter permease</fullName>
    </submittedName>
</protein>
<feature type="transmembrane region" description="Helical" evidence="1">
    <location>
        <begin position="468"/>
        <end position="487"/>
    </location>
</feature>
<feature type="transmembrane region" description="Helical" evidence="1">
    <location>
        <begin position="166"/>
        <end position="186"/>
    </location>
</feature>
<feature type="transmembrane region" description="Helical" evidence="1">
    <location>
        <begin position="132"/>
        <end position="154"/>
    </location>
</feature>
<evidence type="ECO:0000313" key="4">
    <source>
        <dbReference type="Proteomes" id="UP000290475"/>
    </source>
</evidence>
<feature type="transmembrane region" description="Helical" evidence="1">
    <location>
        <begin position="244"/>
        <end position="262"/>
    </location>
</feature>
<feature type="transmembrane region" description="Helical" evidence="1">
    <location>
        <begin position="512"/>
        <end position="531"/>
    </location>
</feature>
<reference evidence="2 4" key="1">
    <citation type="submission" date="2017-01" db="EMBL/GenBank/DDBJ databases">
        <title>Lactobacillus chiayiensis sp. nov., a lactic acid bacterium isolated from compost.</title>
        <authorList>
            <person name="Huang C.-H."/>
        </authorList>
    </citation>
    <scope>NUCLEOTIDE SEQUENCE [LARGE SCALE GENOMIC DNA]</scope>
    <source>
        <strain evidence="4">chh01</strain>
        <strain evidence="2">Chh01</strain>
    </source>
</reference>
<evidence type="ECO:0000313" key="5">
    <source>
        <dbReference type="Proteomes" id="UP001164790"/>
    </source>
</evidence>
<sequence length="538" mass="58259">MRQNNRHAGYLLKANLKQNLKFSIVWLVILIMMILSGAVKLEAAFINGASGSKDIVKMLQAPGMAAMFGATPKVSTYNAAIIFAGVMVVFMIILQALWIMPLMIRDTRGQEENGLLEMVRARDVGRTADVTAAFWELLLVSFVMAAAYFASLLAVNMDGTDMTGDLLFAIAMLIANLVFGSLALLFAQLANNTRTASMLSYMLLAAAYLIRLVTDLNHQQLTWLSPIGWFEKVDFYTKNQLTPLLLGLVCSILLYGAAIAIAQNRDLGAGVLAEGKGRATAASWLRSVPALIWRTERGLLFGWLVGAIIFGGVMGSVLGGVGDILKTNPIYRQLLDVKQIHAANQTLVLSFLAMYMGIFVALAVTAGVQIAFRLKHDDQLGYLGIIHAEKPTRATISTSYNCWALFVGILVLSVGLIALFLTGNAVLSQPLPLKYLGRLFIGGLPAVLAFIALGIALVGLWPKLSGLFWLYMGAGLIVQVFHGLFSLPKHAGDFTPFGWIADVPIKALGQPWLAVMLISAVCLLIIGIVGYRHQDLSV</sequence>
<evidence type="ECO:0000313" key="2">
    <source>
        <dbReference type="EMBL" id="RXT19127.1"/>
    </source>
</evidence>
<feature type="transmembrane region" description="Helical" evidence="1">
    <location>
        <begin position="198"/>
        <end position="214"/>
    </location>
</feature>
<dbReference type="Proteomes" id="UP000290475">
    <property type="component" value="Unassembled WGS sequence"/>
</dbReference>
<keyword evidence="5" id="KW-1185">Reference proteome</keyword>
<feature type="transmembrane region" description="Helical" evidence="1">
    <location>
        <begin position="20"/>
        <end position="39"/>
    </location>
</feature>
<keyword evidence="1" id="KW-0472">Membrane</keyword>
<feature type="transmembrane region" description="Helical" evidence="1">
    <location>
        <begin position="342"/>
        <end position="366"/>
    </location>
</feature>
<proteinExistence type="predicted"/>
<gene>
    <name evidence="2" type="ORF">BVJ53_11695</name>
    <name evidence="3" type="ORF">OFW50_08655</name>
</gene>
<dbReference type="EMBL" id="CP107523">
    <property type="protein sequence ID" value="UYN55566.1"/>
    <property type="molecule type" value="Genomic_DNA"/>
</dbReference>
<dbReference type="AlphaFoldDB" id="A0A4Q1TLK6"/>
<dbReference type="RefSeq" id="WP_129302564.1">
    <property type="nucleotide sequence ID" value="NZ_CP074378.1"/>
</dbReference>
<dbReference type="EMBL" id="MSSM01000032">
    <property type="protein sequence ID" value="RXT19127.1"/>
    <property type="molecule type" value="Genomic_DNA"/>
</dbReference>
<dbReference type="Proteomes" id="UP001164790">
    <property type="component" value="Chromosome"/>
</dbReference>
<feature type="transmembrane region" description="Helical" evidence="1">
    <location>
        <begin position="77"/>
        <end position="100"/>
    </location>
</feature>
<organism evidence="2 4">
    <name type="scientific">Lacticaseibacillus chiayiensis</name>
    <dbReference type="NCBI Taxonomy" id="2100821"/>
    <lineage>
        <taxon>Bacteria</taxon>
        <taxon>Bacillati</taxon>
        <taxon>Bacillota</taxon>
        <taxon>Bacilli</taxon>
        <taxon>Lactobacillales</taxon>
        <taxon>Lactobacillaceae</taxon>
        <taxon>Lacticaseibacillus</taxon>
    </lineage>
</organism>
<evidence type="ECO:0000313" key="3">
    <source>
        <dbReference type="EMBL" id="UYN55566.1"/>
    </source>
</evidence>
<accession>A0A4Q1TLK6</accession>
<keyword evidence="1" id="KW-1133">Transmembrane helix</keyword>